<proteinExistence type="predicted"/>
<dbReference type="NCBIfam" id="TIGR03353">
    <property type="entry name" value="VI_chp_4"/>
    <property type="match status" value="1"/>
</dbReference>
<dbReference type="InterPro" id="IPR010263">
    <property type="entry name" value="T6SS_TssK"/>
</dbReference>
<accession>A0ABV3NY94</accession>
<dbReference type="PANTHER" id="PTHR35566">
    <property type="entry name" value="BLR3599 PROTEIN"/>
    <property type="match status" value="1"/>
</dbReference>
<reference evidence="1 2" key="1">
    <citation type="submission" date="2024-07" db="EMBL/GenBank/DDBJ databases">
        <authorList>
            <person name="Wang L."/>
        </authorList>
    </citation>
    <scope>NUCLEOTIDE SEQUENCE [LARGE SCALE GENOMIC DNA]</scope>
    <source>
        <strain evidence="1 2">WL359</strain>
    </source>
</reference>
<protein>
    <submittedName>
        <fullName evidence="1">Type VI secretion system baseplate subunit TssK</fullName>
    </submittedName>
</protein>
<dbReference type="PANTHER" id="PTHR35566:SF1">
    <property type="entry name" value="TYPE VI SECRETION SYSTEM BASEPLATE COMPONENT TSSK1"/>
    <property type="match status" value="1"/>
</dbReference>
<evidence type="ECO:0000313" key="2">
    <source>
        <dbReference type="Proteomes" id="UP001555342"/>
    </source>
</evidence>
<organism evidence="1 2">
    <name type="scientific">Buttiauxella gaviniae</name>
    <dbReference type="NCBI Taxonomy" id="82990"/>
    <lineage>
        <taxon>Bacteria</taxon>
        <taxon>Pseudomonadati</taxon>
        <taxon>Pseudomonadota</taxon>
        <taxon>Gammaproteobacteria</taxon>
        <taxon>Enterobacterales</taxon>
        <taxon>Enterobacteriaceae</taxon>
        <taxon>Buttiauxella</taxon>
    </lineage>
</organism>
<sequence length="461" mass="52613">MYPEQQQIYWYSGLYLQPQHFQSVDLHHSYMLAQQRQLAQPWNVGIIQCEINHETLVDFSLKIDHLRLILPSGYYLEYPGNCLIETRQFRDAWKQREKPFTLWLALRRFDPSHPNVSTNASTSSRWVNHADDGVMKDVYHNGPESAVPRIAYNVRILSEEEKDTAIDCECLPLLQLRYDNDRVIFDPRFSPPAVTLAGSPALKNLLEGLLAELSSRAHKLEEYKRPDQLNNSAKSAGDITQLLAMRSLNRTLPLLEHYCRAPTIHPWQVYGLLVQLVGEISSFNDMCSFTGEWLDGNAPLLPYDHYQLIGCFNSVRKTLLALLNGLALEDNTYITLKSDGQKIYRGELLPGNQPSANQVLLLLRSEKMTSWLASSVVAGEFKIAPQDAINALIQHALPGITATWANPSPRGVPARKDAWYFVLDRHDDAWKRIEQQKNVAFYWADAPDDLQVQLVFMVPSQ</sequence>
<name>A0ABV3NY94_9ENTR</name>
<comment type="caution">
    <text evidence="1">The sequence shown here is derived from an EMBL/GenBank/DDBJ whole genome shotgun (WGS) entry which is preliminary data.</text>
</comment>
<gene>
    <name evidence="1" type="primary">tssK</name>
    <name evidence="1" type="ORF">AB1E22_17690</name>
</gene>
<evidence type="ECO:0000313" key="1">
    <source>
        <dbReference type="EMBL" id="MEW7314506.1"/>
    </source>
</evidence>
<dbReference type="Proteomes" id="UP001555342">
    <property type="component" value="Unassembled WGS sequence"/>
</dbReference>
<dbReference type="Pfam" id="PF05936">
    <property type="entry name" value="T6SS_VasE"/>
    <property type="match status" value="1"/>
</dbReference>
<dbReference type="EMBL" id="JBFMVT010000002">
    <property type="protein sequence ID" value="MEW7314506.1"/>
    <property type="molecule type" value="Genomic_DNA"/>
</dbReference>
<keyword evidence="2" id="KW-1185">Reference proteome</keyword>
<dbReference type="RefSeq" id="WP_367596533.1">
    <property type="nucleotide sequence ID" value="NZ_JBFMVT010000002.1"/>
</dbReference>